<dbReference type="PANTHER" id="PTHR18847:SF0">
    <property type="entry name" value="NUCLEAR CAP-BINDING PROTEIN SUBUNIT 2"/>
    <property type="match status" value="1"/>
</dbReference>
<keyword evidence="5" id="KW-0943">RNA-mediated gene silencing</keyword>
<dbReference type="SMART" id="SM00360">
    <property type="entry name" value="RRM"/>
    <property type="match status" value="1"/>
</dbReference>
<protein>
    <recommendedName>
        <fullName evidence="10">RRM domain-containing protein</fullName>
    </recommendedName>
</protein>
<dbReference type="InterPro" id="IPR035979">
    <property type="entry name" value="RBD_domain_sf"/>
</dbReference>
<dbReference type="GO" id="GO:0031053">
    <property type="term" value="P:primary miRNA processing"/>
    <property type="evidence" value="ECO:0007669"/>
    <property type="project" value="UniProtKB-ARBA"/>
</dbReference>
<dbReference type="InterPro" id="IPR000504">
    <property type="entry name" value="RRM_dom"/>
</dbReference>
<evidence type="ECO:0000256" key="9">
    <source>
        <dbReference type="SAM" id="MobiDB-lite"/>
    </source>
</evidence>
<keyword evidence="7" id="KW-0539">Nucleus</keyword>
<sequence>MNQAQTIHPHTKSPITPSVELSTYRDQHFKGSRADQEHLLSVSSTMYIGNLSFYTTEEQIYELFSKCGDIKRIIMGLDKYKKTPCGFCFVEYYQRVDADACMRFINGTRLDDRIIRTDWDAGFIEGRQYGRGKSGGQVRDEYRKDYDGGRGGYGKNVQQEASINQAMNIFGGQTTTSKNWKRKSLWKAWMELQLKLGAIPPSSWNIQWYSKKRFTSSNAESVRHSLWIPPSWSRTNNFCQLASIAILNVKSWIMEEENPIQPTESVGFSEEFENDGTAIRGDEMGAKEDPRVVWLLERILAFFQTEDMSLVVRMLKRNDSRALRNLYRYFNDDSSTYWNGFFVYQTQFARRYRKDSCKYRKHLIENENLVDDGDEEEEEQYYYTKHRKTTYRNTTCLQLHLHFDINCWHRFPLAGKIVYFLPRSKSFAPIETIQEAQSVMPRMFYMGAVDVSSMNNLRAIFTVLQSYLRKVFLGPTNPHSPNSRMPVNLIKTVENLKPPSTFPIETSSSYVKKYDDIVNFFKSEDVPITCTLNTQLLKTDESHRALKPREKFSTPTIDDFLTPEFLNKVPQIRRLLKRKKNKGFLMKSKDRVKMALEDLTPPKSSILNSIQQVIDQFDWCLAKISHCSLNVLFTGFLAKLDVKKFDDDEDLKVVHVAFLNSVLEIWNLHNKQLLKYCDNAKIKGKGVIALYYYYRDRRDKISKLIFEMFHPIVENLLSFMVLYSPKLVTEFKDVRSRLESFYIVCWDTCEYLELCLKDIEVIHDQKSLRPIVPCATHFLGILKMLCTLSFYWKAHDRFLDILHRMHFIIQSKIQSMLNTGELFRLENRVAVAICRDIVYVSEFWRSAVEQDRAFSQKVNFETLVHMRDVAQSVLDILLAVKNYNRVYCDQCYDVENESYKLDAVVQEAKELTAPFMNPDFDYLDVDNKAQWLELVAEFKRRCVMFDKEASRLILDAIKKTKSTRNITGILVHFRNSTKQYGMESLFDEIFSNLDISSQFSNEIVKILEVFLKAAYHKDSMRSFGLASKNMQWTRCLFYVVQKNLNNLFSIGTVLPSVYDKVITNYLRCVDVFTSFEVGLYKVWLKRFTDYTEAVVTKKLVQLAYDKNVVDDDSDKPEPEFLEYLPQFRRYLANAINDVSAEKLESLSDLSSGDDGEEELMADYKRNLLLKYGIDLDNWYAERFLLNYNFVKKLALGLCTQNDEQQEANVYFLLESILKRCLEKDDKTSHSREKLQLMDGIAWYQPYDCCSSSGSVTEISELLTDETWSDNDDRTCKESLKFLVDRDPENFEKLTRMEENLAIQDEDRDILIAVGGKMKQRINDLIGGDLAEIKKKFTQKTEEICEAEEDSEGNELFDMPEIFDRRGRCKKVSPPISSEIDELQKYKILFKTPTDKLYNYKEMAFVLWLNSIKMKYVKPKKAKNQVSQGQNMLTASESQIQCSCGKGTEITTDKCPECDFDWTSFDPNMSKGHDKEDDSSAGDDSDASSVRGITTKMEAARSRKRRFRREAIEKYEYPMNDVFVDHEEVDSRFRQKFNIYLTKLINESNQPGEMIGASEISGKVRGSVTVVGELEDKSATLAAITDDDMPEQKIDAEINRLSEMQKRFYGIDKRSFKKELNEAIRQADRGESSGSEKALMVMDYDQEIKKVVPGIYTKCKHALDRISWKDFIGNDILFEHGYTINANREPFTATACRDIENLDELGFTLPPKVYSFAFNNFDSNKHRVNEIISLYKGIIGGLTEAKLMVLKPYIKPVETDICTKLRSCGLRSLNTANICKELIVMLNRLAILNIHVSEIENSIKTSLDTVGRLNFYRTPYKKSYSVKEFFSILNTNTSHTHRRLLKLYKLTRQKLIKMETLLYQQQTGKCEYMIEYYRSTEKMICSQLIKMVRANLFIFRKFLLGETKSRFHVVPSIVEPNIILTPDLVIVDQNLRLVADKIIRYLKMLPRWFDGTCAKVPFLKRKGGDGKNVHMYSFAEDVIGSVEVVEDLQLTYESISYVLDVVDDYVHSWSRFEHLWTEDIEEAYTKFASSKPSLEDFNDVFNFYHQIIVEMYKYPDHVDIYCIRVKIKDLKKKILMYALGWRAYVANVLNDSIKAEAQILFSVMQNYFDDLTRPVDSFEALKRVLKAAYTAHEVEVAADIVANSIAAKTSLAKLWMPPHLYVDTNLRKAIVSGMKQLKSLALYKRTLLTPYMDKITPRVRCIQCSTSGLATDHAKLVDNLPKTFASSMNEVPMACSLKNKILKLINELETIRDACHWRVVGLLLGQLVSAAKVIDWFSLLHPKPTLPKLQTVNQIHQLLGMEKPQVETKEQSLEELLKLLK</sequence>
<dbReference type="PROSITE" id="PS50102">
    <property type="entry name" value="RRM"/>
    <property type="match status" value="1"/>
</dbReference>
<dbReference type="InterPro" id="IPR027157">
    <property type="entry name" value="NCBP2"/>
</dbReference>
<dbReference type="GO" id="GO:0005634">
    <property type="term" value="C:nucleus"/>
    <property type="evidence" value="ECO:0007669"/>
    <property type="project" value="UniProtKB-SubCell"/>
</dbReference>
<dbReference type="InterPro" id="IPR012677">
    <property type="entry name" value="Nucleotide-bd_a/b_plait_sf"/>
</dbReference>
<dbReference type="SUPFAM" id="SSF54928">
    <property type="entry name" value="RNA-binding domain, RBD"/>
    <property type="match status" value="1"/>
</dbReference>
<evidence type="ECO:0000313" key="12">
    <source>
        <dbReference type="Proteomes" id="UP000479000"/>
    </source>
</evidence>
<evidence type="ECO:0000256" key="1">
    <source>
        <dbReference type="ARBA" id="ARBA00004123"/>
    </source>
</evidence>
<keyword evidence="3" id="KW-0507">mRNA processing</keyword>
<comment type="similarity">
    <text evidence="2">Belongs to the RRM NCBP2 family.</text>
</comment>
<dbReference type="GO" id="GO:0000339">
    <property type="term" value="F:RNA cap binding"/>
    <property type="evidence" value="ECO:0007669"/>
    <property type="project" value="InterPro"/>
</dbReference>
<dbReference type="PANTHER" id="PTHR18847">
    <property type="entry name" value="20 KD NUCLEAR CAP BINDING PROTEIN"/>
    <property type="match status" value="1"/>
</dbReference>
<comment type="subcellular location">
    <subcellularLocation>
        <location evidence="1">Nucleus</location>
    </subcellularLocation>
</comment>
<evidence type="ECO:0000256" key="7">
    <source>
        <dbReference type="ARBA" id="ARBA00023242"/>
    </source>
</evidence>
<organism evidence="11 12">
    <name type="scientific">Nesidiocoris tenuis</name>
    <dbReference type="NCBI Taxonomy" id="355587"/>
    <lineage>
        <taxon>Eukaryota</taxon>
        <taxon>Metazoa</taxon>
        <taxon>Ecdysozoa</taxon>
        <taxon>Arthropoda</taxon>
        <taxon>Hexapoda</taxon>
        <taxon>Insecta</taxon>
        <taxon>Pterygota</taxon>
        <taxon>Neoptera</taxon>
        <taxon>Paraneoptera</taxon>
        <taxon>Hemiptera</taxon>
        <taxon>Heteroptera</taxon>
        <taxon>Panheteroptera</taxon>
        <taxon>Cimicomorpha</taxon>
        <taxon>Miridae</taxon>
        <taxon>Dicyphina</taxon>
        <taxon>Nesidiocoris</taxon>
    </lineage>
</organism>
<dbReference type="CDD" id="cd12240">
    <property type="entry name" value="RRM_NCBP2"/>
    <property type="match status" value="1"/>
</dbReference>
<evidence type="ECO:0000259" key="10">
    <source>
        <dbReference type="PROSITE" id="PS50102"/>
    </source>
</evidence>
<evidence type="ECO:0000256" key="5">
    <source>
        <dbReference type="ARBA" id="ARBA00023158"/>
    </source>
</evidence>
<evidence type="ECO:0000256" key="6">
    <source>
        <dbReference type="ARBA" id="ARBA00023187"/>
    </source>
</evidence>
<dbReference type="Pfam" id="PF00076">
    <property type="entry name" value="RRM_1"/>
    <property type="match status" value="1"/>
</dbReference>
<dbReference type="FunFam" id="3.30.70.330:FF:000128">
    <property type="entry name" value="Nuclear cap-binding protein subunit 2"/>
    <property type="match status" value="1"/>
</dbReference>
<dbReference type="Proteomes" id="UP000479000">
    <property type="component" value="Unassembled WGS sequence"/>
</dbReference>
<dbReference type="Pfam" id="PF08385">
    <property type="entry name" value="DHC_N1"/>
    <property type="match status" value="1"/>
</dbReference>
<dbReference type="InterPro" id="IPR013594">
    <property type="entry name" value="Dynein_heavy_tail"/>
</dbReference>
<dbReference type="GO" id="GO:0005846">
    <property type="term" value="C:nuclear cap binding complex"/>
    <property type="evidence" value="ECO:0007669"/>
    <property type="project" value="InterPro"/>
</dbReference>
<name>A0A6H5FWC8_9HEMI</name>
<gene>
    <name evidence="11" type="ORF">NTEN_LOCUS652</name>
</gene>
<keyword evidence="6" id="KW-0508">mRNA splicing</keyword>
<accession>A0A6H5FWC8</accession>
<dbReference type="OrthoDB" id="201398at2759"/>
<dbReference type="GO" id="GO:0045292">
    <property type="term" value="P:mRNA cis splicing, via spliceosome"/>
    <property type="evidence" value="ECO:0007669"/>
    <property type="project" value="InterPro"/>
</dbReference>
<dbReference type="Gene3D" id="3.30.70.330">
    <property type="match status" value="1"/>
</dbReference>
<proteinExistence type="inferred from homology"/>
<evidence type="ECO:0000256" key="3">
    <source>
        <dbReference type="ARBA" id="ARBA00022664"/>
    </source>
</evidence>
<feature type="region of interest" description="Disordered" evidence="9">
    <location>
        <begin position="1468"/>
        <end position="1494"/>
    </location>
</feature>
<evidence type="ECO:0000313" key="11">
    <source>
        <dbReference type="EMBL" id="CAA9993768.1"/>
    </source>
</evidence>
<evidence type="ECO:0000256" key="4">
    <source>
        <dbReference type="ARBA" id="ARBA00022884"/>
    </source>
</evidence>
<reference evidence="11 12" key="1">
    <citation type="submission" date="2020-02" db="EMBL/GenBank/DDBJ databases">
        <authorList>
            <person name="Ferguson B K."/>
        </authorList>
    </citation>
    <scope>NUCLEOTIDE SEQUENCE [LARGE SCALE GENOMIC DNA]</scope>
</reference>
<evidence type="ECO:0000256" key="8">
    <source>
        <dbReference type="PROSITE-ProRule" id="PRU00176"/>
    </source>
</evidence>
<keyword evidence="4 8" id="KW-0694">RNA-binding</keyword>
<dbReference type="EMBL" id="CADCXU010001184">
    <property type="protein sequence ID" value="CAA9993768.1"/>
    <property type="molecule type" value="Genomic_DNA"/>
</dbReference>
<feature type="domain" description="RRM" evidence="10">
    <location>
        <begin position="44"/>
        <end position="122"/>
    </location>
</feature>
<dbReference type="InterPro" id="IPR034148">
    <property type="entry name" value="NCBP2_RRM"/>
</dbReference>
<keyword evidence="12" id="KW-1185">Reference proteome</keyword>
<evidence type="ECO:0000256" key="2">
    <source>
        <dbReference type="ARBA" id="ARBA00010725"/>
    </source>
</evidence>